<dbReference type="PANTHER" id="PTHR47052">
    <property type="entry name" value="CONSERVED SERINE PROLINE-RICH PROTEIN (AFU_ORTHOLOGUE AFUA_2G01790)"/>
    <property type="match status" value="1"/>
</dbReference>
<dbReference type="InterPro" id="IPR035892">
    <property type="entry name" value="C2_domain_sf"/>
</dbReference>
<feature type="compositionally biased region" description="Pro residues" evidence="1">
    <location>
        <begin position="487"/>
        <end position="506"/>
    </location>
</feature>
<dbReference type="SUPFAM" id="SSF49562">
    <property type="entry name" value="C2 domain (Calcium/lipid-binding domain, CaLB)"/>
    <property type="match status" value="1"/>
</dbReference>
<name>A0A9P6HMS7_9AGAM</name>
<dbReference type="OrthoDB" id="270970at2759"/>
<feature type="compositionally biased region" description="Basic and acidic residues" evidence="1">
    <location>
        <begin position="511"/>
        <end position="534"/>
    </location>
</feature>
<sequence length="542" mass="59417">MSKEIGMLAVVVLKARNLHDRHSFYKQDPYAKVTLNGKTYETPPDVKGGQRPEWDAEFRFPVYAAKSDSARQMEVTCWRAEPRQHEEIGKGKVDISDTLKSGEFDDWVTINDVSGTYRGEIYLEMTFFASGPPPLERRPSKLPPQERLQRLKQSAAPVTAGGNLAVPGGANFHQSSPPKDKPLLTVHEFEAPGPSLPPTLRPGTDFGVSKGHGRRSSEYTSPVSSRPPPSLAPGRPPAHRNDSNPFRNPGLHGRTQSGGGFSSSYSPPRESNFPPSLSHSPPRQSRPEYNSYVSEPAPSSIPGSTYFPSPYVTTPPEPTPYNGFTSGASYSPPRHSAPLHNPPQTLIPATSTHNHTLSFPSVSPRPPSPQFHPPQSTSPYSVPQSTYLSSQPGYPQPQSTYPPPPQPGYPMQAPPQFPSHHQTFHAQPQGAYTAYEHLSPPLGSAQRSFFVRQDSVGELPDPSLSQRYASPLPLPNDGFSARSHSPFPVPTVPPVAPPPHPVPSPFSPSAEFERELQRKREQEERDADYARQLDFELNLGGA</sequence>
<feature type="compositionally biased region" description="Polar residues" evidence="1">
    <location>
        <begin position="273"/>
        <end position="293"/>
    </location>
</feature>
<dbReference type="PROSITE" id="PS50004">
    <property type="entry name" value="C2"/>
    <property type="match status" value="1"/>
</dbReference>
<dbReference type="PANTHER" id="PTHR47052:SF3">
    <property type="entry name" value="INGRESSION PROTEIN 1"/>
    <property type="match status" value="1"/>
</dbReference>
<feature type="region of interest" description="Disordered" evidence="1">
    <location>
        <begin position="146"/>
        <end position="439"/>
    </location>
</feature>
<dbReference type="Proteomes" id="UP000736335">
    <property type="component" value="Unassembled WGS sequence"/>
</dbReference>
<keyword evidence="4" id="KW-1185">Reference proteome</keyword>
<feature type="compositionally biased region" description="Low complexity" evidence="1">
    <location>
        <begin position="389"/>
        <end position="399"/>
    </location>
</feature>
<proteinExistence type="predicted"/>
<evidence type="ECO:0000313" key="4">
    <source>
        <dbReference type="Proteomes" id="UP000736335"/>
    </source>
</evidence>
<dbReference type="SMART" id="SM00239">
    <property type="entry name" value="C2"/>
    <property type="match status" value="1"/>
</dbReference>
<feature type="compositionally biased region" description="Pro residues" evidence="1">
    <location>
        <begin position="225"/>
        <end position="236"/>
    </location>
</feature>
<dbReference type="Gene3D" id="2.60.40.150">
    <property type="entry name" value="C2 domain"/>
    <property type="match status" value="1"/>
</dbReference>
<feature type="compositionally biased region" description="Basic and acidic residues" evidence="1">
    <location>
        <begin position="178"/>
        <end position="190"/>
    </location>
</feature>
<dbReference type="EMBL" id="WIUZ02000002">
    <property type="protein sequence ID" value="KAF9790660.1"/>
    <property type="molecule type" value="Genomic_DNA"/>
</dbReference>
<feature type="compositionally biased region" description="Polar residues" evidence="1">
    <location>
        <begin position="342"/>
        <end position="357"/>
    </location>
</feature>
<dbReference type="InterPro" id="IPR052981">
    <property type="entry name" value="Ingression_C2_domain"/>
</dbReference>
<dbReference type="AlphaFoldDB" id="A0A9P6HMS7"/>
<feature type="compositionally biased region" description="Pro residues" evidence="1">
    <location>
        <begin position="400"/>
        <end position="417"/>
    </location>
</feature>
<comment type="caution">
    <text evidence="3">The sequence shown here is derived from an EMBL/GenBank/DDBJ whole genome shotgun (WGS) entry which is preliminary data.</text>
</comment>
<evidence type="ECO:0000256" key="1">
    <source>
        <dbReference type="SAM" id="MobiDB-lite"/>
    </source>
</evidence>
<feature type="region of interest" description="Disordered" evidence="1">
    <location>
        <begin position="456"/>
        <end position="542"/>
    </location>
</feature>
<accession>A0A9P6HMS7</accession>
<organism evidence="3 4">
    <name type="scientific">Thelephora terrestris</name>
    <dbReference type="NCBI Taxonomy" id="56493"/>
    <lineage>
        <taxon>Eukaryota</taxon>
        <taxon>Fungi</taxon>
        <taxon>Dikarya</taxon>
        <taxon>Basidiomycota</taxon>
        <taxon>Agaricomycotina</taxon>
        <taxon>Agaricomycetes</taxon>
        <taxon>Thelephorales</taxon>
        <taxon>Thelephoraceae</taxon>
        <taxon>Thelephora</taxon>
    </lineage>
</organism>
<reference evidence="3" key="2">
    <citation type="submission" date="2020-11" db="EMBL/GenBank/DDBJ databases">
        <authorList>
            <consortium name="DOE Joint Genome Institute"/>
            <person name="Kuo A."/>
            <person name="Miyauchi S."/>
            <person name="Kiss E."/>
            <person name="Drula E."/>
            <person name="Kohler A."/>
            <person name="Sanchez-Garcia M."/>
            <person name="Andreopoulos B."/>
            <person name="Barry K.W."/>
            <person name="Bonito G."/>
            <person name="Buee M."/>
            <person name="Carver A."/>
            <person name="Chen C."/>
            <person name="Cichocki N."/>
            <person name="Clum A."/>
            <person name="Culley D."/>
            <person name="Crous P.W."/>
            <person name="Fauchery L."/>
            <person name="Girlanda M."/>
            <person name="Hayes R."/>
            <person name="Keri Z."/>
            <person name="Labutti K."/>
            <person name="Lipzen A."/>
            <person name="Lombard V."/>
            <person name="Magnuson J."/>
            <person name="Maillard F."/>
            <person name="Morin E."/>
            <person name="Murat C."/>
            <person name="Nolan M."/>
            <person name="Ohm R."/>
            <person name="Pangilinan J."/>
            <person name="Pereira M."/>
            <person name="Perotto S."/>
            <person name="Peter M."/>
            <person name="Riley R."/>
            <person name="Sitrit Y."/>
            <person name="Stielow B."/>
            <person name="Szollosi G."/>
            <person name="Zifcakova L."/>
            <person name="Stursova M."/>
            <person name="Spatafora J.W."/>
            <person name="Tedersoo L."/>
            <person name="Vaario L.-M."/>
            <person name="Yamada A."/>
            <person name="Yan M."/>
            <person name="Wang P."/>
            <person name="Xu J."/>
            <person name="Bruns T."/>
            <person name="Baldrian P."/>
            <person name="Vilgalys R."/>
            <person name="Henrissat B."/>
            <person name="Grigoriev I.V."/>
            <person name="Hibbett D."/>
            <person name="Nagy L.G."/>
            <person name="Martin F.M."/>
        </authorList>
    </citation>
    <scope>NUCLEOTIDE SEQUENCE</scope>
    <source>
        <strain evidence="3">UH-Tt-Lm1</strain>
    </source>
</reference>
<dbReference type="Pfam" id="PF00168">
    <property type="entry name" value="C2"/>
    <property type="match status" value="1"/>
</dbReference>
<dbReference type="InterPro" id="IPR000008">
    <property type="entry name" value="C2_dom"/>
</dbReference>
<protein>
    <recommendedName>
        <fullName evidence="2">C2 domain-containing protein</fullName>
    </recommendedName>
</protein>
<reference evidence="3" key="1">
    <citation type="journal article" date="2020" name="Nat. Commun.">
        <title>Large-scale genome sequencing of mycorrhizal fungi provides insights into the early evolution of symbiotic traits.</title>
        <authorList>
            <person name="Miyauchi S."/>
            <person name="Kiss E."/>
            <person name="Kuo A."/>
            <person name="Drula E."/>
            <person name="Kohler A."/>
            <person name="Sanchez-Garcia M."/>
            <person name="Morin E."/>
            <person name="Andreopoulos B."/>
            <person name="Barry K.W."/>
            <person name="Bonito G."/>
            <person name="Buee M."/>
            <person name="Carver A."/>
            <person name="Chen C."/>
            <person name="Cichocki N."/>
            <person name="Clum A."/>
            <person name="Culley D."/>
            <person name="Crous P.W."/>
            <person name="Fauchery L."/>
            <person name="Girlanda M."/>
            <person name="Hayes R.D."/>
            <person name="Keri Z."/>
            <person name="LaButti K."/>
            <person name="Lipzen A."/>
            <person name="Lombard V."/>
            <person name="Magnuson J."/>
            <person name="Maillard F."/>
            <person name="Murat C."/>
            <person name="Nolan M."/>
            <person name="Ohm R.A."/>
            <person name="Pangilinan J."/>
            <person name="Pereira M.F."/>
            <person name="Perotto S."/>
            <person name="Peter M."/>
            <person name="Pfister S."/>
            <person name="Riley R."/>
            <person name="Sitrit Y."/>
            <person name="Stielow J.B."/>
            <person name="Szollosi G."/>
            <person name="Zifcakova L."/>
            <person name="Stursova M."/>
            <person name="Spatafora J.W."/>
            <person name="Tedersoo L."/>
            <person name="Vaario L.M."/>
            <person name="Yamada A."/>
            <person name="Yan M."/>
            <person name="Wang P."/>
            <person name="Xu J."/>
            <person name="Bruns T."/>
            <person name="Baldrian P."/>
            <person name="Vilgalys R."/>
            <person name="Dunand C."/>
            <person name="Henrissat B."/>
            <person name="Grigoriev I.V."/>
            <person name="Hibbett D."/>
            <person name="Nagy L.G."/>
            <person name="Martin F.M."/>
        </authorList>
    </citation>
    <scope>NUCLEOTIDE SEQUENCE</scope>
    <source>
        <strain evidence="3">UH-Tt-Lm1</strain>
    </source>
</reference>
<evidence type="ECO:0000259" key="2">
    <source>
        <dbReference type="PROSITE" id="PS50004"/>
    </source>
</evidence>
<evidence type="ECO:0000313" key="3">
    <source>
        <dbReference type="EMBL" id="KAF9790660.1"/>
    </source>
</evidence>
<feature type="compositionally biased region" description="Pro residues" evidence="1">
    <location>
        <begin position="363"/>
        <end position="372"/>
    </location>
</feature>
<gene>
    <name evidence="3" type="ORF">BJ322DRAFT_406224</name>
</gene>
<feature type="domain" description="C2" evidence="2">
    <location>
        <begin position="1"/>
        <end position="108"/>
    </location>
</feature>